<feature type="transmembrane region" description="Helical" evidence="1">
    <location>
        <begin position="21"/>
        <end position="42"/>
    </location>
</feature>
<organism evidence="3 4">
    <name type="scientific">Triplophysa rosa</name>
    <name type="common">Cave loach</name>
    <dbReference type="NCBI Taxonomy" id="992332"/>
    <lineage>
        <taxon>Eukaryota</taxon>
        <taxon>Metazoa</taxon>
        <taxon>Chordata</taxon>
        <taxon>Craniata</taxon>
        <taxon>Vertebrata</taxon>
        <taxon>Euteleostomi</taxon>
        <taxon>Actinopterygii</taxon>
        <taxon>Neopterygii</taxon>
        <taxon>Teleostei</taxon>
        <taxon>Ostariophysi</taxon>
        <taxon>Cypriniformes</taxon>
        <taxon>Nemacheilidae</taxon>
        <taxon>Triplophysa</taxon>
    </lineage>
</organism>
<dbReference type="InterPro" id="IPR007110">
    <property type="entry name" value="Ig-like_dom"/>
</dbReference>
<dbReference type="InterPro" id="IPR036179">
    <property type="entry name" value="Ig-like_dom_sf"/>
</dbReference>
<sequence length="327" mass="36776">MAKRKYTASERVYVKRRTLPSVFFFFVFIFFFFFWCFMEVLANPRKGVFGCVSVSVTEGDSVTLFVNLTETQMKDGISWKFGAQESLIAEIKSESITISDDKPDKRFKNRLQLNKHTGDLTITNTSVTNTGLYQVTNIKTNQQLTTFTLTVYARLPVPVITNSSSSSSSGSKCVVLCSVMNVSHDVSVSWYKGKSLLSSISVSEHRDISSISLHLECLDDSYTCVVNTSITNQTQHLNTDVCHKCSVITGLTFSRSVPLSCAVVGSVMIVAALLIFCIYRKRRQRDQHVHTSEQEITYAEPTFCKRQTHKPISAVEYDMVYAGVMTR</sequence>
<keyword evidence="1" id="KW-0812">Transmembrane</keyword>
<dbReference type="EMBL" id="JAFHDT010000415">
    <property type="protein sequence ID" value="KAI7789616.1"/>
    <property type="molecule type" value="Genomic_DNA"/>
</dbReference>
<dbReference type="AlphaFoldDB" id="A0A9W7W7J1"/>
<dbReference type="Proteomes" id="UP001059041">
    <property type="component" value="Unassembled WGS sequence"/>
</dbReference>
<keyword evidence="3" id="KW-0675">Receptor</keyword>
<keyword evidence="1" id="KW-0472">Membrane</keyword>
<accession>A0A9W7W7J1</accession>
<dbReference type="InterPro" id="IPR013106">
    <property type="entry name" value="Ig_V-set"/>
</dbReference>
<dbReference type="PANTHER" id="PTHR21063">
    <property type="entry name" value="LFA-3"/>
    <property type="match status" value="1"/>
</dbReference>
<name>A0A9W7W7J1_TRIRA</name>
<feature type="domain" description="Ig-like" evidence="2">
    <location>
        <begin position="156"/>
        <end position="238"/>
    </location>
</feature>
<dbReference type="Gene3D" id="2.60.40.10">
    <property type="entry name" value="Immunoglobulins"/>
    <property type="match status" value="2"/>
</dbReference>
<evidence type="ECO:0000313" key="4">
    <source>
        <dbReference type="Proteomes" id="UP001059041"/>
    </source>
</evidence>
<keyword evidence="1" id="KW-1133">Transmembrane helix</keyword>
<gene>
    <name evidence="3" type="ORF">IRJ41_002591</name>
</gene>
<evidence type="ECO:0000256" key="1">
    <source>
        <dbReference type="SAM" id="Phobius"/>
    </source>
</evidence>
<protein>
    <submittedName>
        <fullName evidence="3">Natural killer cell receptor 2B4-like</fullName>
    </submittedName>
</protein>
<dbReference type="SUPFAM" id="SSF48726">
    <property type="entry name" value="Immunoglobulin"/>
    <property type="match status" value="2"/>
</dbReference>
<reference evidence="3" key="1">
    <citation type="submission" date="2021-02" db="EMBL/GenBank/DDBJ databases">
        <title>Comparative genomics reveals that relaxation of natural selection precedes convergent phenotypic evolution of cavefish.</title>
        <authorList>
            <person name="Peng Z."/>
        </authorList>
    </citation>
    <scope>NUCLEOTIDE SEQUENCE</scope>
    <source>
        <tissue evidence="3">Muscle</tissue>
    </source>
</reference>
<evidence type="ECO:0000313" key="3">
    <source>
        <dbReference type="EMBL" id="KAI7789616.1"/>
    </source>
</evidence>
<dbReference type="InterPro" id="IPR013783">
    <property type="entry name" value="Ig-like_fold"/>
</dbReference>
<dbReference type="PROSITE" id="PS50835">
    <property type="entry name" value="IG_LIKE"/>
    <property type="match status" value="1"/>
</dbReference>
<dbReference type="Pfam" id="PF07686">
    <property type="entry name" value="V-set"/>
    <property type="match status" value="1"/>
</dbReference>
<feature type="transmembrane region" description="Helical" evidence="1">
    <location>
        <begin position="257"/>
        <end position="279"/>
    </location>
</feature>
<keyword evidence="4" id="KW-1185">Reference proteome</keyword>
<evidence type="ECO:0000259" key="2">
    <source>
        <dbReference type="PROSITE" id="PS50835"/>
    </source>
</evidence>
<proteinExistence type="predicted"/>
<comment type="caution">
    <text evidence="3">The sequence shown here is derived from an EMBL/GenBank/DDBJ whole genome shotgun (WGS) entry which is preliminary data.</text>
</comment>
<dbReference type="PANTHER" id="PTHR21063:SF4">
    <property type="entry name" value="CD48 ANTIGEN-RELATED"/>
    <property type="match status" value="1"/>
</dbReference>